<dbReference type="PROSITE" id="PS51293">
    <property type="entry name" value="SANT"/>
    <property type="match status" value="1"/>
</dbReference>
<sequence length="1811" mass="202099">MDFDNLMYFLGDETGKPGYDNINSVVTNSANCGSGSNLSGLPPPTNSLSDGTDQQTVKKRRIKNLGPPVRPQCPECGKDFSNQSALSKHKLTHSDERRFVCNLCQKAFKRQDHLNGHMLTHRDKKPFECDVEGCEKTYCDARSLRRHKENHHAAINHNHNISVNGALQSKPAQIAANTIKPGSISFLSSAATQLQLLALQGQPLYHEKILNTLQPDPSQINHQHQPQASPPPPQQLPPPPLHSSHHLQPNIHLHLKERNSSVKMEVDDDPRQVDQVFGQPILRRSINDPQLNQVECSICQKRFKNLQALNGHMRTHGGYLRPQQIITANNSNSSESLKKEDNVTSVIMNGAENNVNTNNVNNININNNNKVLFEVSMLKNKIMSKHAINNLDVSPNNNHSGGVTNGNDNKDAKEEDIDCTLDLTINLKPTGTVSPISSCLTKVIQSSSDNGLIVEAHNRDTHTFQSDSNQELDQLLSSTSKEDETIKENSPDDDHLDANYYQNINALKEQLQQNLPQFRIPNDVPFNNSHDSLRNRSQFLLPGEKSRRHSDSAAEMIYSSSNSHYESKVRSWNESNHGTNANVNGNNNNITNTTANHDCSLPTSSATNFNNPTDSNFDLLKRRHQRATSDPGNGELDDQDTSSQSTAQSDQLANNNNNLLTINVAKIYSNSNHNHHYSNYNNHHHHHHHSHHHQMHSHSVPTTPTNLNPLLSPAVPHQISNPTNNFNQSLPCTPTQTNSFSFSPHQVQQYHQQQASLPATPTDNQMQFNFPAQQNSVNYSSPSYNISTNNPSSVPTFDYSTSETPTTPTTPAITSTRSAQPGLEPIYEEMNYSNNEETNVNDVGFVNFEDESLIEQMLTTHEQEHNRQNHHHQQQQQQQQQKPKNTQNATNYNQVSTAHLESTQQESDHSDQLVLSNINKSQSFFPNDDLEAQSLDGSSVNYSLTAHHHNQRAHQLNQHPQQSSNSSLSQHHPHHHPHHHHHQQQQHQQQQQQHHHLSQHLHQNHHPHIAHHHNLQHSHHQHHQQQHHQQQTLATSQFNRHPNHHHQSQHSQHILPSITITNTSPTANPIHRNRSGKGLNEPREGSESFVETHYVQSNLFKEERDEKETCSNNIRNINSSNINSSTIGSTSVFNSTSGASSSKVDENELMESNSCSIVTSTSSNSNNIHTNNNNPTTTNNNTINITHTTSNTPILSCGTDSPTPRSTLRSSSSNLVINLSPEEAKDIDEDDDEDDEDDEDDADSNNNGKDETIGISYDEDDDDEDDEDEDDDVFINPAVISPVTSPKSNTINLKDNNYKSVNNNSATITSTSTNSSHTSVITNKNSVIKVTPVNERSSPKRLKHKPEPLYIPPHVNAFGQYASRLRSPRLWDPSGLHSLPSHDVNKSSPPPYTPPPMLSPLRKGSGLYWAIINNGNVTPKSATLGTFIHARKSLSSSAPCDTSAVNLQTNDLSVNINSATSTSSSTTLNANSTTNLNTSTILHSKEISICSKSSELIISSTPTTAFEPEAPYDLDLLPSESDIQPHVNIGPQYQASIPAYIGDKVDTSKRYRRERADLVWNPIVLDKLNQPEDLDYYLELACSSCVPGAGRNVEFALHLLYMCNGDLEEAITKLLNSDPIKLRPDHPLIDYQYPESDVWSQEEINHYYQALIKFDKDFHTIAHKVKTKTVKECIQFYYLWKKICPEEYKRLRIIRRRKEQEGLFYGNQVVTKEEETEDNDVDNKSAVEGENGDDDALSIDSPMNASPSSVSSTATSGITVSVGGSSNKDKSGNFPCRVCGKVFSKVKSRSAHMKVHGAGAASNPAYSALTK</sequence>
<feature type="domain" description="C2H2-type" evidence="7">
    <location>
        <begin position="99"/>
        <end position="126"/>
    </location>
</feature>
<feature type="compositionally biased region" description="Low complexity" evidence="6">
    <location>
        <begin position="672"/>
        <end position="681"/>
    </location>
</feature>
<name>T1KE71_TETUR</name>
<feature type="domain" description="ELM2" evidence="8">
    <location>
        <begin position="1525"/>
        <end position="1618"/>
    </location>
</feature>
<dbReference type="InterPro" id="IPR017884">
    <property type="entry name" value="SANT_dom"/>
</dbReference>
<feature type="region of interest" description="Disordered" evidence="6">
    <location>
        <begin position="672"/>
        <end position="755"/>
    </location>
</feature>
<feature type="compositionally biased region" description="Low complexity" evidence="6">
    <location>
        <begin position="641"/>
        <end position="655"/>
    </location>
</feature>
<dbReference type="PROSITE" id="PS00028">
    <property type="entry name" value="ZINC_FINGER_C2H2_1"/>
    <property type="match status" value="4"/>
</dbReference>
<evidence type="ECO:0000259" key="9">
    <source>
        <dbReference type="PROSITE" id="PS51293"/>
    </source>
</evidence>
<evidence type="ECO:0000259" key="8">
    <source>
        <dbReference type="PROSITE" id="PS51156"/>
    </source>
</evidence>
<feature type="region of interest" description="Disordered" evidence="6">
    <location>
        <begin position="1377"/>
        <end position="1396"/>
    </location>
</feature>
<feature type="region of interest" description="Disordered" evidence="6">
    <location>
        <begin position="950"/>
        <end position="1033"/>
    </location>
</feature>
<evidence type="ECO:0000313" key="10">
    <source>
        <dbReference type="EnsemblMetazoa" id="tetur09g05530.1"/>
    </source>
</evidence>
<dbReference type="PROSITE" id="PS50157">
    <property type="entry name" value="ZINC_FINGER_C2H2_2"/>
    <property type="match status" value="5"/>
</dbReference>
<evidence type="ECO:0000256" key="6">
    <source>
        <dbReference type="SAM" id="MobiDB-lite"/>
    </source>
</evidence>
<feature type="compositionally biased region" description="Low complexity" evidence="6">
    <location>
        <begin position="1116"/>
        <end position="1131"/>
    </location>
</feature>
<evidence type="ECO:0000256" key="1">
    <source>
        <dbReference type="ARBA" id="ARBA00004123"/>
    </source>
</evidence>
<feature type="region of interest" description="Disordered" evidence="6">
    <location>
        <begin position="215"/>
        <end position="246"/>
    </location>
</feature>
<dbReference type="Pfam" id="PF00249">
    <property type="entry name" value="Myb_DNA-binding"/>
    <property type="match status" value="1"/>
</dbReference>
<dbReference type="Pfam" id="PF13912">
    <property type="entry name" value="zf-C2H2_6"/>
    <property type="match status" value="2"/>
</dbReference>
<dbReference type="SUPFAM" id="SSF46689">
    <property type="entry name" value="Homeodomain-like"/>
    <property type="match status" value="1"/>
</dbReference>
<feature type="compositionally biased region" description="Acidic residues" evidence="6">
    <location>
        <begin position="1225"/>
        <end position="1243"/>
    </location>
</feature>
<dbReference type="STRING" id="32264.T1KE71"/>
<dbReference type="GO" id="GO:0008270">
    <property type="term" value="F:zinc ion binding"/>
    <property type="evidence" value="ECO:0007669"/>
    <property type="project" value="UniProtKB-KW"/>
</dbReference>
<feature type="compositionally biased region" description="Polar residues" evidence="6">
    <location>
        <begin position="718"/>
        <end position="744"/>
    </location>
</feature>
<feature type="compositionally biased region" description="Low complexity" evidence="6">
    <location>
        <begin position="745"/>
        <end position="754"/>
    </location>
</feature>
<dbReference type="InterPro" id="IPR000949">
    <property type="entry name" value="ELM2_dom"/>
</dbReference>
<accession>T1KE71</accession>
<keyword evidence="5" id="KW-0479">Metal-binding</keyword>
<feature type="region of interest" description="Disordered" evidence="6">
    <location>
        <begin position="1116"/>
        <end position="1270"/>
    </location>
</feature>
<feature type="domain" description="C2H2-type" evidence="7">
    <location>
        <begin position="1774"/>
        <end position="1796"/>
    </location>
</feature>
<dbReference type="InterPro" id="IPR051066">
    <property type="entry name" value="Trans_reg/Corepressor"/>
</dbReference>
<dbReference type="HOGENOM" id="CLU_310213_0_0_1"/>
<feature type="region of interest" description="Disordered" evidence="6">
    <location>
        <begin position="1792"/>
        <end position="1811"/>
    </location>
</feature>
<feature type="compositionally biased region" description="Polar residues" evidence="6">
    <location>
        <begin position="601"/>
        <end position="616"/>
    </location>
</feature>
<dbReference type="InterPro" id="IPR001005">
    <property type="entry name" value="SANT/Myb"/>
</dbReference>
<keyword evidence="4" id="KW-0539">Nucleus</keyword>
<dbReference type="Proteomes" id="UP000015104">
    <property type="component" value="Unassembled WGS sequence"/>
</dbReference>
<feature type="domain" description="C2H2-type" evidence="7">
    <location>
        <begin position="294"/>
        <end position="318"/>
    </location>
</feature>
<keyword evidence="11" id="KW-1185">Reference proteome</keyword>
<dbReference type="InterPro" id="IPR036236">
    <property type="entry name" value="Znf_C2H2_sf"/>
</dbReference>
<feature type="domain" description="C2H2-type" evidence="7">
    <location>
        <begin position="71"/>
        <end position="98"/>
    </location>
</feature>
<dbReference type="Gene3D" id="3.30.160.60">
    <property type="entry name" value="Classic Zinc Finger"/>
    <property type="match status" value="4"/>
</dbReference>
<feature type="domain" description="C2H2-type" evidence="7">
    <location>
        <begin position="127"/>
        <end position="151"/>
    </location>
</feature>
<feature type="compositionally biased region" description="Polar residues" evidence="6">
    <location>
        <begin position="1132"/>
        <end position="1142"/>
    </location>
</feature>
<feature type="compositionally biased region" description="Polar residues" evidence="6">
    <location>
        <begin position="700"/>
        <end position="709"/>
    </location>
</feature>
<dbReference type="Pfam" id="PF01448">
    <property type="entry name" value="ELM2"/>
    <property type="match status" value="1"/>
</dbReference>
<feature type="region of interest" description="Disordered" evidence="6">
    <location>
        <begin position="477"/>
        <end position="496"/>
    </location>
</feature>
<dbReference type="Gene3D" id="1.10.10.60">
    <property type="entry name" value="Homeodomain-like"/>
    <property type="match status" value="1"/>
</dbReference>
<feature type="region of interest" description="Disordered" evidence="6">
    <location>
        <begin position="796"/>
        <end position="817"/>
    </location>
</feature>
<evidence type="ECO:0000256" key="3">
    <source>
        <dbReference type="ARBA" id="ARBA00023163"/>
    </source>
</evidence>
<feature type="compositionally biased region" description="Basic residues" evidence="6">
    <location>
        <begin position="971"/>
        <end position="984"/>
    </location>
</feature>
<feature type="compositionally biased region" description="Pro residues" evidence="6">
    <location>
        <begin position="228"/>
        <end position="241"/>
    </location>
</feature>
<feature type="region of interest" description="Disordered" evidence="6">
    <location>
        <begin position="862"/>
        <end position="888"/>
    </location>
</feature>
<feature type="domain" description="SANT" evidence="9">
    <location>
        <begin position="1634"/>
        <end position="1685"/>
    </location>
</feature>
<feature type="compositionally biased region" description="Polar residues" evidence="6">
    <location>
        <begin position="46"/>
        <end position="55"/>
    </location>
</feature>
<feature type="compositionally biased region" description="Low complexity" evidence="6">
    <location>
        <begin position="1152"/>
        <end position="1194"/>
    </location>
</feature>
<feature type="compositionally biased region" description="Basic residues" evidence="6">
    <location>
        <begin position="993"/>
        <end position="1026"/>
    </location>
</feature>
<feature type="compositionally biased region" description="Basic residues" evidence="6">
    <location>
        <begin position="682"/>
        <end position="696"/>
    </location>
</feature>
<evidence type="ECO:0000259" key="7">
    <source>
        <dbReference type="PROSITE" id="PS50157"/>
    </source>
</evidence>
<feature type="region of interest" description="Disordered" evidence="6">
    <location>
        <begin position="522"/>
        <end position="552"/>
    </location>
</feature>
<dbReference type="SUPFAM" id="SSF57667">
    <property type="entry name" value="beta-beta-alpha zinc fingers"/>
    <property type="match status" value="2"/>
</dbReference>
<feature type="region of interest" description="Disordered" evidence="6">
    <location>
        <begin position="35"/>
        <end position="57"/>
    </location>
</feature>
<keyword evidence="3" id="KW-0804">Transcription</keyword>
<dbReference type="SMART" id="SM00355">
    <property type="entry name" value="ZnF_C2H2"/>
    <property type="match status" value="5"/>
</dbReference>
<dbReference type="PANTHER" id="PTHR16089">
    <property type="entry name" value="REST COREPRESSOR COREST PROTEIN-RELATED"/>
    <property type="match status" value="1"/>
</dbReference>
<dbReference type="SMART" id="SM01189">
    <property type="entry name" value="ELM2"/>
    <property type="match status" value="1"/>
</dbReference>
<comment type="subcellular location">
    <subcellularLocation>
        <location evidence="1">Nucleus</location>
    </subcellularLocation>
</comment>
<dbReference type="GO" id="GO:0005667">
    <property type="term" value="C:transcription regulator complex"/>
    <property type="evidence" value="ECO:0007669"/>
    <property type="project" value="TreeGrafter"/>
</dbReference>
<feature type="compositionally biased region" description="Basic and acidic residues" evidence="6">
    <location>
        <begin position="480"/>
        <end position="496"/>
    </location>
</feature>
<dbReference type="EnsemblMetazoa" id="tetur09g05530.1">
    <property type="protein sequence ID" value="tetur09g05530.1"/>
    <property type="gene ID" value="tetur09g05530"/>
</dbReference>
<evidence type="ECO:0000313" key="11">
    <source>
        <dbReference type="Proteomes" id="UP000015104"/>
    </source>
</evidence>
<feature type="compositionally biased region" description="Low complexity" evidence="6">
    <location>
        <begin position="800"/>
        <end position="816"/>
    </location>
</feature>
<dbReference type="InterPro" id="IPR013087">
    <property type="entry name" value="Znf_C2H2_type"/>
</dbReference>
<dbReference type="EMBL" id="CAEY01002034">
    <property type="status" value="NOT_ANNOTATED_CDS"/>
    <property type="molecule type" value="Genomic_DNA"/>
</dbReference>
<feature type="region of interest" description="Disordered" evidence="6">
    <location>
        <begin position="1709"/>
        <end position="1774"/>
    </location>
</feature>
<feature type="compositionally biased region" description="Low complexity" evidence="6">
    <location>
        <begin position="1201"/>
        <end position="1215"/>
    </location>
</feature>
<dbReference type="SMART" id="SM00717">
    <property type="entry name" value="SANT"/>
    <property type="match status" value="1"/>
</dbReference>
<dbReference type="eggNOG" id="KOG1721">
    <property type="taxonomic scope" value="Eukaryota"/>
</dbReference>
<dbReference type="FunFam" id="3.30.160.60:FF:000656">
    <property type="entry name" value="Zinc finger protein 541"/>
    <property type="match status" value="1"/>
</dbReference>
<feature type="compositionally biased region" description="Low complexity" evidence="6">
    <location>
        <begin position="576"/>
        <end position="597"/>
    </location>
</feature>
<evidence type="ECO:0000256" key="4">
    <source>
        <dbReference type="ARBA" id="ARBA00023242"/>
    </source>
</evidence>
<evidence type="ECO:0000256" key="5">
    <source>
        <dbReference type="PROSITE-ProRule" id="PRU00042"/>
    </source>
</evidence>
<reference evidence="11" key="1">
    <citation type="submission" date="2011-08" db="EMBL/GenBank/DDBJ databases">
        <authorList>
            <person name="Rombauts S."/>
        </authorList>
    </citation>
    <scope>NUCLEOTIDE SEQUENCE</scope>
    <source>
        <strain evidence="11">London</strain>
    </source>
</reference>
<dbReference type="InterPro" id="IPR009057">
    <property type="entry name" value="Homeodomain-like_sf"/>
</dbReference>
<feature type="region of interest" description="Disordered" evidence="6">
    <location>
        <begin position="568"/>
        <end position="655"/>
    </location>
</feature>
<proteinExistence type="predicted"/>
<feature type="region of interest" description="Disordered" evidence="6">
    <location>
        <begin position="1060"/>
        <end position="1090"/>
    </location>
</feature>
<feature type="compositionally biased region" description="Acidic residues" evidence="6">
    <location>
        <begin position="1257"/>
        <end position="1270"/>
    </location>
</feature>
<dbReference type="Pfam" id="PF00096">
    <property type="entry name" value="zf-C2H2"/>
    <property type="match status" value="1"/>
</dbReference>
<dbReference type="GO" id="GO:0003714">
    <property type="term" value="F:transcription corepressor activity"/>
    <property type="evidence" value="ECO:0007669"/>
    <property type="project" value="TreeGrafter"/>
</dbReference>
<organism evidence="10 11">
    <name type="scientific">Tetranychus urticae</name>
    <name type="common">Two-spotted spider mite</name>
    <dbReference type="NCBI Taxonomy" id="32264"/>
    <lineage>
        <taxon>Eukaryota</taxon>
        <taxon>Metazoa</taxon>
        <taxon>Ecdysozoa</taxon>
        <taxon>Arthropoda</taxon>
        <taxon>Chelicerata</taxon>
        <taxon>Arachnida</taxon>
        <taxon>Acari</taxon>
        <taxon>Acariformes</taxon>
        <taxon>Trombidiformes</taxon>
        <taxon>Prostigmata</taxon>
        <taxon>Eleutherengona</taxon>
        <taxon>Raphignathae</taxon>
        <taxon>Tetranychoidea</taxon>
        <taxon>Tetranychidae</taxon>
        <taxon>Tetranychus</taxon>
    </lineage>
</organism>
<feature type="compositionally biased region" description="Low complexity" evidence="6">
    <location>
        <begin position="954"/>
        <end position="970"/>
    </location>
</feature>
<feature type="compositionally biased region" description="Low complexity" evidence="6">
    <location>
        <begin position="1746"/>
        <end position="1766"/>
    </location>
</feature>
<feature type="compositionally biased region" description="Polar residues" evidence="6">
    <location>
        <begin position="525"/>
        <end position="538"/>
    </location>
</feature>
<dbReference type="PANTHER" id="PTHR16089:SF40">
    <property type="entry name" value="SUPPRESSOR OF ACTIVATED EGL-4 PROTEIN 1"/>
    <property type="match status" value="1"/>
</dbReference>
<dbReference type="GO" id="GO:0006357">
    <property type="term" value="P:regulation of transcription by RNA polymerase II"/>
    <property type="evidence" value="ECO:0007669"/>
    <property type="project" value="TreeGrafter"/>
</dbReference>
<keyword evidence="2" id="KW-0805">Transcription regulation</keyword>
<evidence type="ECO:0000256" key="2">
    <source>
        <dbReference type="ARBA" id="ARBA00023015"/>
    </source>
</evidence>
<dbReference type="GO" id="GO:0000118">
    <property type="term" value="C:histone deacetylase complex"/>
    <property type="evidence" value="ECO:0007669"/>
    <property type="project" value="TreeGrafter"/>
</dbReference>
<keyword evidence="5" id="KW-0863">Zinc-finger</keyword>
<protein>
    <submittedName>
        <fullName evidence="10">Uncharacterized protein</fullName>
    </submittedName>
</protein>
<dbReference type="PROSITE" id="PS51156">
    <property type="entry name" value="ELM2"/>
    <property type="match status" value="1"/>
</dbReference>
<keyword evidence="5" id="KW-0862">Zinc</keyword>
<reference evidence="10" key="2">
    <citation type="submission" date="2015-06" db="UniProtKB">
        <authorList>
            <consortium name="EnsemblMetazoa"/>
        </authorList>
    </citation>
    <scope>IDENTIFICATION</scope>
</reference>